<dbReference type="CDD" id="cd08161">
    <property type="entry name" value="SET"/>
    <property type="match status" value="1"/>
</dbReference>
<dbReference type="Pfam" id="PF00856">
    <property type="entry name" value="SET"/>
    <property type="match status" value="1"/>
</dbReference>
<dbReference type="Proteomes" id="UP000704712">
    <property type="component" value="Unassembled WGS sequence"/>
</dbReference>
<dbReference type="EMBL" id="JAACNO010001059">
    <property type="protein sequence ID" value="KAF4143219.1"/>
    <property type="molecule type" value="Genomic_DNA"/>
</dbReference>
<evidence type="ECO:0000259" key="1">
    <source>
        <dbReference type="Pfam" id="PF00856"/>
    </source>
</evidence>
<comment type="caution">
    <text evidence="2">The sequence shown here is derived from an EMBL/GenBank/DDBJ whole genome shotgun (WGS) entry which is preliminary data.</text>
</comment>
<evidence type="ECO:0000313" key="2">
    <source>
        <dbReference type="EMBL" id="KAF4143219.1"/>
    </source>
</evidence>
<name>A0A8S9UW58_PHYIN</name>
<reference evidence="2" key="1">
    <citation type="submission" date="2020-03" db="EMBL/GenBank/DDBJ databases">
        <title>Hybrid Assembly of Korean Phytophthora infestans isolates.</title>
        <authorList>
            <person name="Prokchorchik M."/>
            <person name="Lee Y."/>
            <person name="Seo J."/>
            <person name="Cho J.-H."/>
            <person name="Park Y.-E."/>
            <person name="Jang D.-C."/>
            <person name="Im J.-S."/>
            <person name="Choi J.-G."/>
            <person name="Park H.-J."/>
            <person name="Lee G.-B."/>
            <person name="Lee Y.-G."/>
            <person name="Hong S.-Y."/>
            <person name="Cho K."/>
            <person name="Sohn K.H."/>
        </authorList>
    </citation>
    <scope>NUCLEOTIDE SEQUENCE</scope>
    <source>
        <strain evidence="2">KR_2_A2</strain>
    </source>
</reference>
<organism evidence="2 3">
    <name type="scientific">Phytophthora infestans</name>
    <name type="common">Potato late blight agent</name>
    <name type="synonym">Botrytis infestans</name>
    <dbReference type="NCBI Taxonomy" id="4787"/>
    <lineage>
        <taxon>Eukaryota</taxon>
        <taxon>Sar</taxon>
        <taxon>Stramenopiles</taxon>
        <taxon>Oomycota</taxon>
        <taxon>Peronosporomycetes</taxon>
        <taxon>Peronosporales</taxon>
        <taxon>Peronosporaceae</taxon>
        <taxon>Phytophthora</taxon>
    </lineage>
</organism>
<gene>
    <name evidence="2" type="ORF">GN958_ATG07580</name>
</gene>
<evidence type="ECO:0000313" key="3">
    <source>
        <dbReference type="Proteomes" id="UP000704712"/>
    </source>
</evidence>
<dbReference type="InterPro" id="IPR001214">
    <property type="entry name" value="SET_dom"/>
</dbReference>
<protein>
    <submittedName>
        <fullName evidence="2">SET domain-containing protein</fullName>
    </submittedName>
</protein>
<feature type="domain" description="SET" evidence="1">
    <location>
        <begin position="3"/>
        <end position="45"/>
    </location>
</feature>
<dbReference type="InterPro" id="IPR046341">
    <property type="entry name" value="SET_dom_sf"/>
</dbReference>
<sequence>MKRFVNHICEANCWIEELYGDEGPEFAIVASRTIEPGKAIATSYGTDQSFHRTCVSSQCVAKIRHDPPVEEEVNLDYVAVIELNRWDNLKSSIVDVS</sequence>
<accession>A0A8S9UW58</accession>
<dbReference type="Gene3D" id="2.170.270.10">
    <property type="entry name" value="SET domain"/>
    <property type="match status" value="1"/>
</dbReference>
<dbReference type="SUPFAM" id="SSF82199">
    <property type="entry name" value="SET domain"/>
    <property type="match status" value="1"/>
</dbReference>
<proteinExistence type="predicted"/>
<dbReference type="AlphaFoldDB" id="A0A8S9UW58"/>